<feature type="domain" description="NAD glycohydrolase translocation F5/8 type C" evidence="3">
    <location>
        <begin position="205"/>
        <end position="335"/>
    </location>
</feature>
<dbReference type="NCBIfam" id="NF047619">
    <property type="entry name" value="NADase_discoid"/>
    <property type="match status" value="1"/>
</dbReference>
<proteinExistence type="predicted"/>
<dbReference type="Proteomes" id="UP000530424">
    <property type="component" value="Unassembled WGS sequence"/>
</dbReference>
<keyword evidence="2" id="KW-0812">Transmembrane</keyword>
<evidence type="ECO:0000313" key="4">
    <source>
        <dbReference type="EMBL" id="NYJ01904.1"/>
    </source>
</evidence>
<dbReference type="Pfam" id="PF25302">
    <property type="entry name" value="NADase_transloc"/>
    <property type="match status" value="1"/>
</dbReference>
<dbReference type="SUPFAM" id="SSF49785">
    <property type="entry name" value="Galactose-binding domain-like"/>
    <property type="match status" value="1"/>
</dbReference>
<protein>
    <recommendedName>
        <fullName evidence="3">NAD glycohydrolase translocation F5/8 type C domain-containing protein</fullName>
    </recommendedName>
</protein>
<feature type="compositionally biased region" description="Pro residues" evidence="1">
    <location>
        <begin position="86"/>
        <end position="101"/>
    </location>
</feature>
<evidence type="ECO:0000256" key="1">
    <source>
        <dbReference type="SAM" id="MobiDB-lite"/>
    </source>
</evidence>
<feature type="compositionally biased region" description="Pro residues" evidence="1">
    <location>
        <begin position="48"/>
        <end position="73"/>
    </location>
</feature>
<sequence>MGYCTNCGHELGIGRFCTNCGQPIAGRHSGVPASPAPEPVTTPGTPAAAPPTAPAHAVPPAPQLPGATPPPARFPLYADSVTGPRPSAPPPPPTMAAPPPSEEPDGDRTRGSIGWLVAMIAGVSAVIAVVVGLVMVLDGDSDRAADRAAPASSIKEDRGERRNGDGRKPDDAPAPSAEPGPVGDVTPLIRKIKVPGEAPPSTDAQTGEPVTFEAAHLNDDDETTCWRVAGDASGESVTVTFDEPVQVSEVGMVNGYAKSYPGYDGYALNRRVLAVSWVFDDGTSVSQELGDDRAMQSMTVPPTWTKKLTIEIVEVSPPGEGPLGKDYTAISELMISGATAAE</sequence>
<dbReference type="RefSeq" id="WP_179668332.1">
    <property type="nucleotide sequence ID" value="NZ_JACCFP010000001.1"/>
</dbReference>
<keyword evidence="2" id="KW-1133">Transmembrane helix</keyword>
<gene>
    <name evidence="4" type="ORF">HNR19_002602</name>
</gene>
<dbReference type="InterPro" id="IPR008979">
    <property type="entry name" value="Galactose-bd-like_sf"/>
</dbReference>
<evidence type="ECO:0000259" key="3">
    <source>
        <dbReference type="Pfam" id="PF25302"/>
    </source>
</evidence>
<dbReference type="AlphaFoldDB" id="A0A853C3F1"/>
<feature type="region of interest" description="Disordered" evidence="1">
    <location>
        <begin position="142"/>
        <end position="186"/>
    </location>
</feature>
<keyword evidence="5" id="KW-1185">Reference proteome</keyword>
<feature type="compositionally biased region" description="Basic and acidic residues" evidence="1">
    <location>
        <begin position="154"/>
        <end position="171"/>
    </location>
</feature>
<evidence type="ECO:0000313" key="5">
    <source>
        <dbReference type="Proteomes" id="UP000530424"/>
    </source>
</evidence>
<dbReference type="EMBL" id="JACCFP010000001">
    <property type="protein sequence ID" value="NYJ01904.1"/>
    <property type="molecule type" value="Genomic_DNA"/>
</dbReference>
<organism evidence="4 5">
    <name type="scientific">Nocardioides thalensis</name>
    <dbReference type="NCBI Taxonomy" id="1914755"/>
    <lineage>
        <taxon>Bacteria</taxon>
        <taxon>Bacillati</taxon>
        <taxon>Actinomycetota</taxon>
        <taxon>Actinomycetes</taxon>
        <taxon>Propionibacteriales</taxon>
        <taxon>Nocardioidaceae</taxon>
        <taxon>Nocardioides</taxon>
    </lineage>
</organism>
<feature type="transmembrane region" description="Helical" evidence="2">
    <location>
        <begin position="113"/>
        <end position="137"/>
    </location>
</feature>
<comment type="caution">
    <text evidence="4">The sequence shown here is derived from an EMBL/GenBank/DDBJ whole genome shotgun (WGS) entry which is preliminary data.</text>
</comment>
<reference evidence="4 5" key="1">
    <citation type="submission" date="2020-07" db="EMBL/GenBank/DDBJ databases">
        <title>Sequencing the genomes of 1000 actinobacteria strains.</title>
        <authorList>
            <person name="Klenk H.-P."/>
        </authorList>
    </citation>
    <scope>NUCLEOTIDE SEQUENCE [LARGE SCALE GENOMIC DNA]</scope>
    <source>
        <strain evidence="4 5">DSM 103833</strain>
    </source>
</reference>
<keyword evidence="2" id="KW-0472">Membrane</keyword>
<evidence type="ECO:0000256" key="2">
    <source>
        <dbReference type="SAM" id="Phobius"/>
    </source>
</evidence>
<name>A0A853C3F1_9ACTN</name>
<dbReference type="InterPro" id="IPR057561">
    <property type="entry name" value="NADase_transloc"/>
</dbReference>
<feature type="region of interest" description="Disordered" evidence="1">
    <location>
        <begin position="30"/>
        <end position="110"/>
    </location>
</feature>
<accession>A0A853C3F1</accession>
<dbReference type="Gene3D" id="2.60.120.260">
    <property type="entry name" value="Galactose-binding domain-like"/>
    <property type="match status" value="1"/>
</dbReference>